<dbReference type="OrthoDB" id="1877836at2"/>
<dbReference type="RefSeq" id="WP_075063636.1">
    <property type="nucleotide sequence ID" value="NZ_LGCL01000033.1"/>
</dbReference>
<accession>A0A0P6WZV6</accession>
<proteinExistence type="predicted"/>
<dbReference type="AlphaFoldDB" id="A0A0P6WZV6"/>
<evidence type="ECO:0000313" key="2">
    <source>
        <dbReference type="Proteomes" id="UP000050417"/>
    </source>
</evidence>
<dbReference type="Proteomes" id="UP000050417">
    <property type="component" value="Unassembled WGS sequence"/>
</dbReference>
<comment type="caution">
    <text evidence="1">The sequence shown here is derived from an EMBL/GenBank/DDBJ whole genome shotgun (WGS) entry which is preliminary data.</text>
</comment>
<reference evidence="1 2" key="1">
    <citation type="submission" date="2015-07" db="EMBL/GenBank/DDBJ databases">
        <title>Genome sequence of Ornatilinea apprima DSM 23815.</title>
        <authorList>
            <person name="Hemp J."/>
            <person name="Ward L.M."/>
            <person name="Pace L.A."/>
            <person name="Fischer W.W."/>
        </authorList>
    </citation>
    <scope>NUCLEOTIDE SEQUENCE [LARGE SCALE GENOMIC DNA]</scope>
    <source>
        <strain evidence="1 2">P3M-1</strain>
    </source>
</reference>
<protein>
    <submittedName>
        <fullName evidence="1">Uncharacterized protein</fullName>
    </submittedName>
</protein>
<gene>
    <name evidence="1" type="ORF">ADN00_13925</name>
</gene>
<organism evidence="1 2">
    <name type="scientific">Ornatilinea apprima</name>
    <dbReference type="NCBI Taxonomy" id="1134406"/>
    <lineage>
        <taxon>Bacteria</taxon>
        <taxon>Bacillati</taxon>
        <taxon>Chloroflexota</taxon>
        <taxon>Anaerolineae</taxon>
        <taxon>Anaerolineales</taxon>
        <taxon>Anaerolineaceae</taxon>
        <taxon>Ornatilinea</taxon>
    </lineage>
</organism>
<sequence>MDSNVCVWRGQAVFIWQVKQCALPLPAHSAEAHEHLAVTARQAGLAYVPVKVADGPYRYNQVAGGSGGLGWRDEILPGLLNAFTRAGLRRVGWHYLYGAEPEREADTAAERMVTLGLEGYILDAESEYKLAGADAARRFMRRLRKLAGNIPLALCSYRFPSYHREFPWQAFLDEMDGQRGDAHMPQVYWVGDARPDGPALQLQRSMKELRALKDLPVAPIGAAYGQQLESGYWRPSPDQMRAFSRAAQSAGCAGLSWWSWDSLRAKDGSAPGAEGKLGWWDAIAGLGADGAKRRLRFPSRWSSAWCAWRRRRARQVGRYEQEERQNEFR</sequence>
<dbReference type="STRING" id="1134406.ADN00_13925"/>
<dbReference type="EMBL" id="LGCL01000033">
    <property type="protein sequence ID" value="KPL74099.1"/>
    <property type="molecule type" value="Genomic_DNA"/>
</dbReference>
<evidence type="ECO:0000313" key="1">
    <source>
        <dbReference type="EMBL" id="KPL74099.1"/>
    </source>
</evidence>
<name>A0A0P6WZV6_9CHLR</name>
<keyword evidence="2" id="KW-1185">Reference proteome</keyword>